<dbReference type="RefSeq" id="WP_102842927.1">
    <property type="nucleotide sequence ID" value="NZ_PDZR01000004.1"/>
</dbReference>
<dbReference type="InterPro" id="IPR029026">
    <property type="entry name" value="tRNA_m1G_MTases_N"/>
</dbReference>
<reference evidence="5 6" key="1">
    <citation type="submission" date="2017-10" db="EMBL/GenBank/DDBJ databases">
        <title>Genome announcement of Methylocella silvestris TVC from permafrost.</title>
        <authorList>
            <person name="Wang J."/>
            <person name="Geng K."/>
            <person name="Ul-Haque F."/>
            <person name="Crombie A.T."/>
            <person name="Street L.E."/>
            <person name="Wookey P.A."/>
            <person name="Murrell J.C."/>
            <person name="Pratscher J."/>
        </authorList>
    </citation>
    <scope>NUCLEOTIDE SEQUENCE [LARGE SCALE GENOMIC DNA]</scope>
    <source>
        <strain evidence="5 6">TVC</strain>
    </source>
</reference>
<feature type="compositionally biased region" description="Basic and acidic residues" evidence="3">
    <location>
        <begin position="1"/>
        <end position="20"/>
    </location>
</feature>
<dbReference type="Gene3D" id="3.30.1330.30">
    <property type="match status" value="1"/>
</dbReference>
<gene>
    <name evidence="5" type="ORF">CR492_06020</name>
</gene>
<keyword evidence="1 5" id="KW-0489">Methyltransferase</keyword>
<feature type="compositionally biased region" description="Low complexity" evidence="3">
    <location>
        <begin position="23"/>
        <end position="33"/>
    </location>
</feature>
<evidence type="ECO:0000256" key="1">
    <source>
        <dbReference type="ARBA" id="ARBA00022603"/>
    </source>
</evidence>
<dbReference type="InterPro" id="IPR013123">
    <property type="entry name" value="SpoU_subst-bd"/>
</dbReference>
<dbReference type="GO" id="GO:0032259">
    <property type="term" value="P:methylation"/>
    <property type="evidence" value="ECO:0007669"/>
    <property type="project" value="UniProtKB-KW"/>
</dbReference>
<dbReference type="InterPro" id="IPR001537">
    <property type="entry name" value="SpoU_MeTrfase"/>
</dbReference>
<evidence type="ECO:0000256" key="3">
    <source>
        <dbReference type="SAM" id="MobiDB-lite"/>
    </source>
</evidence>
<dbReference type="CDD" id="cd18103">
    <property type="entry name" value="SpoU-like_RlmB"/>
    <property type="match status" value="1"/>
</dbReference>
<comment type="caution">
    <text evidence="5">The sequence shown here is derived from an EMBL/GenBank/DDBJ whole genome shotgun (WGS) entry which is preliminary data.</text>
</comment>
<feature type="domain" description="RNA 2-O ribose methyltransferase substrate binding" evidence="4">
    <location>
        <begin position="57"/>
        <end position="130"/>
    </location>
</feature>
<evidence type="ECO:0000313" key="6">
    <source>
        <dbReference type="Proteomes" id="UP000236286"/>
    </source>
</evidence>
<dbReference type="GO" id="GO:0006396">
    <property type="term" value="P:RNA processing"/>
    <property type="evidence" value="ECO:0007669"/>
    <property type="project" value="InterPro"/>
</dbReference>
<evidence type="ECO:0000313" key="5">
    <source>
        <dbReference type="EMBL" id="PNG26965.1"/>
    </source>
</evidence>
<sequence length="289" mass="30368">MKRDRPKGATGEPARRDKPSPPHAAASAKAPPRQARPPEPRKSAAQPFRSASADIVALYGFHAVREALRAGKRKLFDIYGTEAAAQKLAPEIAAAALSARLVTAEDLSRRLGPAAVHQGVMLEARPFEALDLSDIVPDSGVVLVLDQITDPHNVGAIARTAAAFRVDALVMTERHAPELTGVLAKAASGGLEHVPIIHVVNLARALRALKDQGYLRVGLDSAGESTLTDAPLSRPLALILGGEGKGLRRLTRENCDLVARLDMPGPIKSLNVSNACAVALALVALRPGA</sequence>
<dbReference type="OrthoDB" id="9785673at2"/>
<dbReference type="SUPFAM" id="SSF75217">
    <property type="entry name" value="alpha/beta knot"/>
    <property type="match status" value="1"/>
</dbReference>
<keyword evidence="2 5" id="KW-0808">Transferase</keyword>
<dbReference type="InterPro" id="IPR029028">
    <property type="entry name" value="Alpha/beta_knot_MTases"/>
</dbReference>
<dbReference type="SMART" id="SM00967">
    <property type="entry name" value="SpoU_sub_bind"/>
    <property type="match status" value="1"/>
</dbReference>
<dbReference type="GO" id="GO:0003723">
    <property type="term" value="F:RNA binding"/>
    <property type="evidence" value="ECO:0007669"/>
    <property type="project" value="InterPro"/>
</dbReference>
<dbReference type="Pfam" id="PF00588">
    <property type="entry name" value="SpoU_methylase"/>
    <property type="match status" value="1"/>
</dbReference>
<dbReference type="AlphaFoldDB" id="A0A2J7TJM3"/>
<protein>
    <submittedName>
        <fullName evidence="5">23S rRNA (Guanosine(2251)-2'-O)-methyltransferase RlmB</fullName>
    </submittedName>
</protein>
<dbReference type="GO" id="GO:0005829">
    <property type="term" value="C:cytosol"/>
    <property type="evidence" value="ECO:0007669"/>
    <property type="project" value="TreeGrafter"/>
</dbReference>
<name>A0A2J7TJM3_METSI</name>
<dbReference type="InterPro" id="IPR004441">
    <property type="entry name" value="rRNA_MeTrfase_TrmH"/>
</dbReference>
<dbReference type="PANTHER" id="PTHR46429">
    <property type="entry name" value="23S RRNA (GUANOSINE-2'-O-)-METHYLTRANSFERASE RLMB"/>
    <property type="match status" value="1"/>
</dbReference>
<dbReference type="InterPro" id="IPR029064">
    <property type="entry name" value="Ribosomal_eL30-like_sf"/>
</dbReference>
<evidence type="ECO:0000259" key="4">
    <source>
        <dbReference type="SMART" id="SM00967"/>
    </source>
</evidence>
<dbReference type="PANTHER" id="PTHR46429:SF1">
    <property type="entry name" value="23S RRNA (GUANOSINE-2'-O-)-METHYLTRANSFERASE RLMB"/>
    <property type="match status" value="1"/>
</dbReference>
<dbReference type="Pfam" id="PF08032">
    <property type="entry name" value="SpoU_sub_bind"/>
    <property type="match status" value="1"/>
</dbReference>
<proteinExistence type="predicted"/>
<accession>A0A2J7TJM3</accession>
<dbReference type="SUPFAM" id="SSF55315">
    <property type="entry name" value="L30e-like"/>
    <property type="match status" value="1"/>
</dbReference>
<dbReference type="Gene3D" id="3.40.1280.10">
    <property type="match status" value="1"/>
</dbReference>
<evidence type="ECO:0000256" key="2">
    <source>
        <dbReference type="ARBA" id="ARBA00022679"/>
    </source>
</evidence>
<dbReference type="Proteomes" id="UP000236286">
    <property type="component" value="Unassembled WGS sequence"/>
</dbReference>
<organism evidence="5 6">
    <name type="scientific">Methylocella silvestris</name>
    <dbReference type="NCBI Taxonomy" id="199596"/>
    <lineage>
        <taxon>Bacteria</taxon>
        <taxon>Pseudomonadati</taxon>
        <taxon>Pseudomonadota</taxon>
        <taxon>Alphaproteobacteria</taxon>
        <taxon>Hyphomicrobiales</taxon>
        <taxon>Beijerinckiaceae</taxon>
        <taxon>Methylocella</taxon>
    </lineage>
</organism>
<dbReference type="NCBIfam" id="TIGR00186">
    <property type="entry name" value="rRNA_methyl_3"/>
    <property type="match status" value="1"/>
</dbReference>
<dbReference type="GO" id="GO:0008173">
    <property type="term" value="F:RNA methyltransferase activity"/>
    <property type="evidence" value="ECO:0007669"/>
    <property type="project" value="InterPro"/>
</dbReference>
<dbReference type="EMBL" id="PDZR01000004">
    <property type="protein sequence ID" value="PNG26965.1"/>
    <property type="molecule type" value="Genomic_DNA"/>
</dbReference>
<feature type="region of interest" description="Disordered" evidence="3">
    <location>
        <begin position="1"/>
        <end position="47"/>
    </location>
</feature>